<accession>A0ABY5K4U6</accession>
<evidence type="ECO:0000313" key="5">
    <source>
        <dbReference type="EMBL" id="UUI63936.1"/>
    </source>
</evidence>
<dbReference type="EC" id="2.4.-.-" evidence="5"/>
<dbReference type="RefSeq" id="WP_227565480.1">
    <property type="nucleotide sequence ID" value="NZ_CP101989.1"/>
</dbReference>
<dbReference type="Pfam" id="PF13439">
    <property type="entry name" value="Glyco_transf_4"/>
    <property type="match status" value="1"/>
</dbReference>
<dbReference type="PANTHER" id="PTHR46401:SF2">
    <property type="entry name" value="GLYCOSYLTRANSFERASE WBBK-RELATED"/>
    <property type="match status" value="1"/>
</dbReference>
<dbReference type="Pfam" id="PF13692">
    <property type="entry name" value="Glyco_trans_1_4"/>
    <property type="match status" value="1"/>
</dbReference>
<evidence type="ECO:0000313" key="6">
    <source>
        <dbReference type="Proteomes" id="UP001317322"/>
    </source>
</evidence>
<name>A0ABY5K4U6_9CELL</name>
<dbReference type="GO" id="GO:0016757">
    <property type="term" value="F:glycosyltransferase activity"/>
    <property type="evidence" value="ECO:0007669"/>
    <property type="project" value="UniProtKB-KW"/>
</dbReference>
<feature type="domain" description="Glycosyltransferase subfamily 4-like N-terminal" evidence="4">
    <location>
        <begin position="71"/>
        <end position="173"/>
    </location>
</feature>
<dbReference type="CDD" id="cd03809">
    <property type="entry name" value="GT4_MtfB-like"/>
    <property type="match status" value="1"/>
</dbReference>
<gene>
    <name evidence="5" type="ORF">NP075_12425</name>
</gene>
<dbReference type="SUPFAM" id="SSF53756">
    <property type="entry name" value="UDP-Glycosyltransferase/glycogen phosphorylase"/>
    <property type="match status" value="2"/>
</dbReference>
<dbReference type="Gene3D" id="3.40.50.2000">
    <property type="entry name" value="Glycogen Phosphorylase B"/>
    <property type="match status" value="3"/>
</dbReference>
<dbReference type="Proteomes" id="UP001317322">
    <property type="component" value="Chromosome"/>
</dbReference>
<keyword evidence="2 5" id="KW-0808">Transferase</keyword>
<dbReference type="InterPro" id="IPR028098">
    <property type="entry name" value="Glyco_trans_4-like_N"/>
</dbReference>
<dbReference type="PANTHER" id="PTHR46401">
    <property type="entry name" value="GLYCOSYLTRANSFERASE WBBK-RELATED"/>
    <property type="match status" value="1"/>
</dbReference>
<proteinExistence type="predicted"/>
<keyword evidence="6" id="KW-1185">Reference proteome</keyword>
<dbReference type="InterPro" id="IPR001296">
    <property type="entry name" value="Glyco_trans_1"/>
</dbReference>
<evidence type="ECO:0000259" key="3">
    <source>
        <dbReference type="Pfam" id="PF00534"/>
    </source>
</evidence>
<evidence type="ECO:0000256" key="2">
    <source>
        <dbReference type="ARBA" id="ARBA00022679"/>
    </source>
</evidence>
<sequence length="769" mass="85546">MMRVYVDGQSLQDRITAERGIGRYVAEYAGAVERLRPGFVDKWLIRSDGPVPAQVADLIWRGRVAMSDDTDLERPDIWHVPSPFEALDAPIDAVWPEWARHPRTSLYVTLYDLIPLVFSDQYLADRRWRARYNVRAQMVARADRVLAISEATARDATRILGISPSRIDVVGTGTSSWLLDDRAPSTPAGGRPEVPGLNREYVMYTGGIDFRKNIEGLLRGWSLVAPEVRRTHQLVLVCRMSQVERDVLDGYARELGVERDVLYTGYVDDDLLRDLYAHAKLFIFPSLYEGFGLPVVEAAACGAPVIVGDNSSLIDLVPDPRGRFDASDPADIAACLMQVLEDDVLRAALRQPRLAEQHRWEDVARRTVESYEKAGRRRLARRPRVWLVSPMPPTPSGVADYSMALLRELAKLADVDVMTTPDAQRDPIPGVRWFTYDDAGAVERLYGRPDLRIMAMGNSEFHVPIMRLLRRYGGVAIAHDVRFTGLLAAARALAPELLDEDVAQMLDDIASERRPSQHRDHMWLDSHRYYLVNGLLTGSALRGSEIILTHSPSSQSLARLNLAPEMRPKVGVINFGHRVLPVPAGTVRDAVVSLGIQHWTKDSVKVCEAFVDLAPQYPELTFALVGRFFDDEAYARCREMIDDAGLADRVLLTGWVTPDEYARWLERGRLAVQLRAYTNGESSAAVADCLGAGVPLVTTALGSSVDLADVVHLVPPDVRADDLAACLKNLLEDADRSAELARAGLQHAQESSFERVAQELMALCPVIRA</sequence>
<evidence type="ECO:0000256" key="1">
    <source>
        <dbReference type="ARBA" id="ARBA00022676"/>
    </source>
</evidence>
<reference evidence="5 6" key="1">
    <citation type="submission" date="2022-07" db="EMBL/GenBank/DDBJ databases">
        <title>Novel species in genus cellulomonas.</title>
        <authorList>
            <person name="Ye L."/>
        </authorList>
    </citation>
    <scope>NUCLEOTIDE SEQUENCE [LARGE SCALE GENOMIC DNA]</scope>
    <source>
        <strain evidence="6">zg-Y908</strain>
    </source>
</reference>
<feature type="domain" description="Glycosyl transferase family 1" evidence="3">
    <location>
        <begin position="198"/>
        <end position="350"/>
    </location>
</feature>
<dbReference type="Pfam" id="PF00534">
    <property type="entry name" value="Glycos_transf_1"/>
    <property type="match status" value="1"/>
</dbReference>
<keyword evidence="1 5" id="KW-0328">Glycosyltransferase</keyword>
<organism evidence="5 6">
    <name type="scientific">Cellulomonas wangsupingiae</name>
    <dbReference type="NCBI Taxonomy" id="2968085"/>
    <lineage>
        <taxon>Bacteria</taxon>
        <taxon>Bacillati</taxon>
        <taxon>Actinomycetota</taxon>
        <taxon>Actinomycetes</taxon>
        <taxon>Micrococcales</taxon>
        <taxon>Cellulomonadaceae</taxon>
        <taxon>Cellulomonas</taxon>
    </lineage>
</organism>
<evidence type="ECO:0000259" key="4">
    <source>
        <dbReference type="Pfam" id="PF13439"/>
    </source>
</evidence>
<dbReference type="EMBL" id="CP101989">
    <property type="protein sequence ID" value="UUI63936.1"/>
    <property type="molecule type" value="Genomic_DNA"/>
</dbReference>
<protein>
    <submittedName>
        <fullName evidence="5">Glycosyltransferase</fullName>
        <ecNumber evidence="5">2.4.-.-</ecNumber>
    </submittedName>
</protein>